<proteinExistence type="predicted"/>
<dbReference type="EMBL" id="CP002996">
    <property type="protein sequence ID" value="AEM88956.1"/>
    <property type="molecule type" value="Genomic_DNA"/>
</dbReference>
<geneLocation type="plasmid" evidence="2 3">
    <name>pSTRVI02</name>
</geneLocation>
<organism evidence="2 3">
    <name type="scientific">Streptomyces violaceusniger (strain Tu 4113)</name>
    <dbReference type="NCBI Taxonomy" id="653045"/>
    <lineage>
        <taxon>Bacteria</taxon>
        <taxon>Bacillati</taxon>
        <taxon>Actinomycetota</taxon>
        <taxon>Actinomycetes</taxon>
        <taxon>Kitasatosporales</taxon>
        <taxon>Streptomycetaceae</taxon>
        <taxon>Streptomyces</taxon>
        <taxon>Streptomyces violaceusniger group</taxon>
    </lineage>
</organism>
<name>G2PI05_STRV4</name>
<dbReference type="Proteomes" id="UP000008703">
    <property type="component" value="Plasmid pSTRVI02"/>
</dbReference>
<dbReference type="RefSeq" id="WP_014043891.1">
    <property type="nucleotide sequence ID" value="NC_015952.1"/>
</dbReference>
<reference evidence="2" key="1">
    <citation type="submission" date="2011-08" db="EMBL/GenBank/DDBJ databases">
        <title>Complete sequence of plasmid 2 of Streptomyces violaceusniger Tu 4113.</title>
        <authorList>
            <consortium name="US DOE Joint Genome Institute"/>
            <person name="Lucas S."/>
            <person name="Han J."/>
            <person name="Lapidus A."/>
            <person name="Cheng J.-F."/>
            <person name="Goodwin L."/>
            <person name="Pitluck S."/>
            <person name="Peters L."/>
            <person name="Ivanova N."/>
            <person name="Daligault H."/>
            <person name="Detter J.C."/>
            <person name="Han C."/>
            <person name="Tapia R."/>
            <person name="Land M."/>
            <person name="Hauser L."/>
            <person name="Kyrpides N."/>
            <person name="Ivanova N."/>
            <person name="Pagani I."/>
            <person name="Hagen A."/>
            <person name="Katz L."/>
            <person name="Fiedler H.-P."/>
            <person name="Keasling J."/>
            <person name="Fortman J."/>
            <person name="Woyke T."/>
        </authorList>
    </citation>
    <scope>NUCLEOTIDE SEQUENCE [LARGE SCALE GENOMIC DNA]</scope>
    <source>
        <strain evidence="2">Tu 4113</strain>
        <plasmid evidence="2">pSTRVI02</plasmid>
    </source>
</reference>
<evidence type="ECO:0000313" key="3">
    <source>
        <dbReference type="Proteomes" id="UP000008703"/>
    </source>
</evidence>
<keyword evidence="3" id="KW-1185">Reference proteome</keyword>
<dbReference type="HOGENOM" id="CLU_167346_0_0_11"/>
<sequence length="105" mass="11030">MNSRKLTVGCRVRYVSHGTPPRQDGSQAFEPAMRAAVVTEVGSADVVGLMVMNPAGLFFHSLALGGVPYDGTGRLPGTWHWPETDEESSVFTVPEAGSGDEGAAP</sequence>
<accession>G2PI05</accession>
<dbReference type="AlphaFoldDB" id="G2PI05"/>
<gene>
    <name evidence="2" type="ORF">Strvi_0183</name>
</gene>
<feature type="region of interest" description="Disordered" evidence="1">
    <location>
        <begin position="85"/>
        <end position="105"/>
    </location>
</feature>
<evidence type="ECO:0000313" key="2">
    <source>
        <dbReference type="EMBL" id="AEM88956.1"/>
    </source>
</evidence>
<dbReference type="KEGG" id="svl:Strvi_0183"/>
<keyword evidence="2" id="KW-0614">Plasmid</keyword>
<protein>
    <submittedName>
        <fullName evidence="2">Uncharacterized protein</fullName>
    </submittedName>
</protein>
<evidence type="ECO:0000256" key="1">
    <source>
        <dbReference type="SAM" id="MobiDB-lite"/>
    </source>
</evidence>